<dbReference type="PROSITE" id="PS50005">
    <property type="entry name" value="TPR"/>
    <property type="match status" value="1"/>
</dbReference>
<sequence length="595" mass="65369">MKGWFMRRLQRQATEECRPKLALVSSDSQSPVEAEEAYDVLERLLADDRLRLSERNRRFLRFVVEETLAGRSERIKSYTIAVDVFGRGEAFDGGQDPIVRIEANRIRTALSAYYEGPGASEGIRIELTKGGYVPTFSRREDEPQHVTEPEQTSRLSLTGAPVPDGSPVMTRPWFLASCAAAFAGLFILALAASNWTDRSRNSGPAIFALREVRSLTPNESGSQVAHGLTQSLVSSISRFSGIRLVLIDDRMDIEKLTLQNPANRVYAIDSTVRMGASSMRFWWSVSDARNGETIWSEVIDRGSAEDAAETIEDHIAGQVAARIAEPIATGRAATFTLATAPSGDSYECVLQARAQLSDPQRQRGSQVRHCLEQAIGFSPQYSDAWALLAMTYVHESTALADRTGMPPFDRMALDAAERSVHLAPRSSLAYLALFSAQFRLGDFGAADQSAQRAIELNPNDPEILYQSGARAYVRGSYNEGMARIRQSIDLTARPRTGTQFFLALDSYRLGDNQKALELIGPAASSGLPLPQTLMAAINASLGRTEIARSNVRDLLKVYPGYETRLRSDLAQLQHFNGELTELIVDGARGAGLAVR</sequence>
<feature type="region of interest" description="Disordered" evidence="2">
    <location>
        <begin position="137"/>
        <end position="161"/>
    </location>
</feature>
<dbReference type="EMBL" id="JBHSJF010000002">
    <property type="protein sequence ID" value="MFC5066917.1"/>
    <property type="molecule type" value="Genomic_DNA"/>
</dbReference>
<keyword evidence="5" id="KW-1185">Reference proteome</keyword>
<gene>
    <name evidence="4" type="ORF">ACFPFW_02695</name>
</gene>
<dbReference type="Proteomes" id="UP001595796">
    <property type="component" value="Unassembled WGS sequence"/>
</dbReference>
<organism evidence="4 5">
    <name type="scientific">Flaviflagellibacter deserti</name>
    <dbReference type="NCBI Taxonomy" id="2267266"/>
    <lineage>
        <taxon>Bacteria</taxon>
        <taxon>Pseudomonadati</taxon>
        <taxon>Pseudomonadota</taxon>
        <taxon>Alphaproteobacteria</taxon>
        <taxon>Hyphomicrobiales</taxon>
        <taxon>Flaviflagellibacter</taxon>
    </lineage>
</organism>
<evidence type="ECO:0000256" key="1">
    <source>
        <dbReference type="PROSITE-ProRule" id="PRU00339"/>
    </source>
</evidence>
<feature type="repeat" description="TPR" evidence="1">
    <location>
        <begin position="427"/>
        <end position="460"/>
    </location>
</feature>
<feature type="transmembrane region" description="Helical" evidence="3">
    <location>
        <begin position="173"/>
        <end position="192"/>
    </location>
</feature>
<keyword evidence="1" id="KW-0802">TPR repeat</keyword>
<dbReference type="InterPro" id="IPR011990">
    <property type="entry name" value="TPR-like_helical_dom_sf"/>
</dbReference>
<dbReference type="SUPFAM" id="SSF48452">
    <property type="entry name" value="TPR-like"/>
    <property type="match status" value="1"/>
</dbReference>
<dbReference type="RefSeq" id="WP_162799699.1">
    <property type="nucleotide sequence ID" value="NZ_JBHSJF010000002.1"/>
</dbReference>
<dbReference type="Gene3D" id="1.25.40.10">
    <property type="entry name" value="Tetratricopeptide repeat domain"/>
    <property type="match status" value="1"/>
</dbReference>
<evidence type="ECO:0000256" key="2">
    <source>
        <dbReference type="SAM" id="MobiDB-lite"/>
    </source>
</evidence>
<keyword evidence="3" id="KW-1133">Transmembrane helix</keyword>
<accession>A0ABV9YYM3</accession>
<comment type="caution">
    <text evidence="4">The sequence shown here is derived from an EMBL/GenBank/DDBJ whole genome shotgun (WGS) entry which is preliminary data.</text>
</comment>
<name>A0ABV9YYM3_9HYPH</name>
<evidence type="ECO:0008006" key="6">
    <source>
        <dbReference type="Google" id="ProtNLM"/>
    </source>
</evidence>
<feature type="compositionally biased region" description="Basic and acidic residues" evidence="2">
    <location>
        <begin position="137"/>
        <end position="148"/>
    </location>
</feature>
<evidence type="ECO:0000256" key="3">
    <source>
        <dbReference type="SAM" id="Phobius"/>
    </source>
</evidence>
<keyword evidence="3" id="KW-0472">Membrane</keyword>
<reference evidence="5" key="1">
    <citation type="journal article" date="2019" name="Int. J. Syst. Evol. Microbiol.">
        <title>The Global Catalogue of Microorganisms (GCM) 10K type strain sequencing project: providing services to taxonomists for standard genome sequencing and annotation.</title>
        <authorList>
            <consortium name="The Broad Institute Genomics Platform"/>
            <consortium name="The Broad Institute Genome Sequencing Center for Infectious Disease"/>
            <person name="Wu L."/>
            <person name="Ma J."/>
        </authorList>
    </citation>
    <scope>NUCLEOTIDE SEQUENCE [LARGE SCALE GENOMIC DNA]</scope>
    <source>
        <strain evidence="5">CGMCC 1.16444</strain>
    </source>
</reference>
<proteinExistence type="predicted"/>
<protein>
    <recommendedName>
        <fullName evidence="6">Tetratricopeptide repeat protein</fullName>
    </recommendedName>
</protein>
<evidence type="ECO:0000313" key="5">
    <source>
        <dbReference type="Proteomes" id="UP001595796"/>
    </source>
</evidence>
<dbReference type="InterPro" id="IPR019734">
    <property type="entry name" value="TPR_rpt"/>
</dbReference>
<keyword evidence="3" id="KW-0812">Transmembrane</keyword>
<evidence type="ECO:0000313" key="4">
    <source>
        <dbReference type="EMBL" id="MFC5066917.1"/>
    </source>
</evidence>